<feature type="domain" description="Homeobox" evidence="6">
    <location>
        <begin position="63"/>
        <end position="100"/>
    </location>
</feature>
<feature type="DNA-binding region" description="Homeobox" evidence="5">
    <location>
        <begin position="65"/>
        <end position="101"/>
    </location>
</feature>
<dbReference type="SMART" id="SM00389">
    <property type="entry name" value="HOX"/>
    <property type="match status" value="1"/>
</dbReference>
<dbReference type="Pfam" id="PF05920">
    <property type="entry name" value="Homeobox_KN"/>
    <property type="match status" value="1"/>
</dbReference>
<dbReference type="GO" id="GO:0048513">
    <property type="term" value="P:animal organ development"/>
    <property type="evidence" value="ECO:0007669"/>
    <property type="project" value="UniProtKB-ARBA"/>
</dbReference>
<keyword evidence="8" id="KW-1185">Reference proteome</keyword>
<dbReference type="Gene3D" id="1.10.10.60">
    <property type="entry name" value="Homeodomain-like"/>
    <property type="match status" value="1"/>
</dbReference>
<evidence type="ECO:0000259" key="6">
    <source>
        <dbReference type="PROSITE" id="PS50071"/>
    </source>
</evidence>
<protein>
    <submittedName>
        <fullName evidence="7">Tos8p</fullName>
    </submittedName>
</protein>
<keyword evidence="1 5" id="KW-0238">DNA-binding</keyword>
<reference evidence="7" key="1">
    <citation type="submission" date="2022-03" db="EMBL/GenBank/DDBJ databases">
        <authorList>
            <person name="Alioto T."/>
            <person name="Alioto T."/>
            <person name="Gomez Garrido J."/>
        </authorList>
    </citation>
    <scope>NUCLEOTIDE SEQUENCE</scope>
</reference>
<dbReference type="GO" id="GO:0006355">
    <property type="term" value="P:regulation of DNA-templated transcription"/>
    <property type="evidence" value="ECO:0007669"/>
    <property type="project" value="InterPro"/>
</dbReference>
<dbReference type="EMBL" id="OW240916">
    <property type="protein sequence ID" value="CAH2292296.1"/>
    <property type="molecule type" value="Genomic_DNA"/>
</dbReference>
<evidence type="ECO:0000256" key="4">
    <source>
        <dbReference type="ARBA" id="ARBA00023242"/>
    </source>
</evidence>
<dbReference type="GO" id="GO:0003677">
    <property type="term" value="F:DNA binding"/>
    <property type="evidence" value="ECO:0007669"/>
    <property type="project" value="UniProtKB-UniRule"/>
</dbReference>
<evidence type="ECO:0000256" key="1">
    <source>
        <dbReference type="ARBA" id="ARBA00023125"/>
    </source>
</evidence>
<dbReference type="PANTHER" id="PTHR11850">
    <property type="entry name" value="HOMEOBOX PROTEIN TRANSCRIPTION FACTORS"/>
    <property type="match status" value="1"/>
</dbReference>
<dbReference type="InterPro" id="IPR050224">
    <property type="entry name" value="TALE_homeobox"/>
</dbReference>
<evidence type="ECO:0000256" key="3">
    <source>
        <dbReference type="ARBA" id="ARBA00023159"/>
    </source>
</evidence>
<name>A0AAD1S691_PELCU</name>
<dbReference type="PROSITE" id="PS50071">
    <property type="entry name" value="HOMEOBOX_2"/>
    <property type="match status" value="1"/>
</dbReference>
<dbReference type="GO" id="GO:0005634">
    <property type="term" value="C:nucleus"/>
    <property type="evidence" value="ECO:0007669"/>
    <property type="project" value="UniProtKB-SubCell"/>
</dbReference>
<dbReference type="Proteomes" id="UP001295444">
    <property type="component" value="Chromosome 05"/>
</dbReference>
<evidence type="ECO:0000313" key="7">
    <source>
        <dbReference type="EMBL" id="CAH2292296.1"/>
    </source>
</evidence>
<keyword evidence="2 5" id="KW-0371">Homeobox</keyword>
<dbReference type="InterPro" id="IPR008422">
    <property type="entry name" value="KN_HD"/>
</dbReference>
<evidence type="ECO:0000256" key="2">
    <source>
        <dbReference type="ARBA" id="ARBA00023155"/>
    </source>
</evidence>
<sequence length="110" mass="12507">MSPSWPHTHYIHRKLCQAIGMGGVSGSTGTSNARNEPGTAENCKHLPKIAVSLMYKWLEDNCEDPYPKDIEKAEMIEKTGLTRKQIEDWFINARRRALHKMTPFIPTALL</sequence>
<evidence type="ECO:0000256" key="5">
    <source>
        <dbReference type="PROSITE-ProRule" id="PRU00108"/>
    </source>
</evidence>
<accession>A0AAD1S691</accession>
<dbReference type="CDD" id="cd00086">
    <property type="entry name" value="homeodomain"/>
    <property type="match status" value="1"/>
</dbReference>
<dbReference type="AlphaFoldDB" id="A0AAD1S691"/>
<organism evidence="7 8">
    <name type="scientific">Pelobates cultripes</name>
    <name type="common">Western spadefoot toad</name>
    <dbReference type="NCBI Taxonomy" id="61616"/>
    <lineage>
        <taxon>Eukaryota</taxon>
        <taxon>Metazoa</taxon>
        <taxon>Chordata</taxon>
        <taxon>Craniata</taxon>
        <taxon>Vertebrata</taxon>
        <taxon>Euteleostomi</taxon>
        <taxon>Amphibia</taxon>
        <taxon>Batrachia</taxon>
        <taxon>Anura</taxon>
        <taxon>Pelobatoidea</taxon>
        <taxon>Pelobatidae</taxon>
        <taxon>Pelobates</taxon>
    </lineage>
</organism>
<keyword evidence="4 5" id="KW-0539">Nucleus</keyword>
<evidence type="ECO:0000313" key="8">
    <source>
        <dbReference type="Proteomes" id="UP001295444"/>
    </source>
</evidence>
<dbReference type="InterPro" id="IPR009057">
    <property type="entry name" value="Homeodomain-like_sf"/>
</dbReference>
<keyword evidence="3" id="KW-0010">Activator</keyword>
<gene>
    <name evidence="7" type="ORF">PECUL_23A035960</name>
</gene>
<proteinExistence type="predicted"/>
<dbReference type="InterPro" id="IPR001356">
    <property type="entry name" value="HD"/>
</dbReference>
<comment type="subcellular location">
    <subcellularLocation>
        <location evidence="5">Nucleus</location>
    </subcellularLocation>
</comment>
<dbReference type="SUPFAM" id="SSF46689">
    <property type="entry name" value="Homeodomain-like"/>
    <property type="match status" value="1"/>
</dbReference>